<dbReference type="InterPro" id="IPR029070">
    <property type="entry name" value="Chitinase_insertion_sf"/>
</dbReference>
<feature type="region of interest" description="Disordered" evidence="8">
    <location>
        <begin position="680"/>
        <end position="734"/>
    </location>
</feature>
<dbReference type="PROSITE" id="PS51910">
    <property type="entry name" value="GH18_2"/>
    <property type="match status" value="1"/>
</dbReference>
<dbReference type="SUPFAM" id="SSF54556">
    <property type="entry name" value="Chitinase insertion domain"/>
    <property type="match status" value="1"/>
</dbReference>
<proteinExistence type="inferred from homology"/>
<evidence type="ECO:0000313" key="12">
    <source>
        <dbReference type="Proteomes" id="UP000056453"/>
    </source>
</evidence>
<evidence type="ECO:0000256" key="5">
    <source>
        <dbReference type="ARBA" id="ARBA00023024"/>
    </source>
</evidence>
<protein>
    <recommendedName>
        <fullName evidence="3">chitinase</fullName>
        <ecNumber evidence="3">3.2.1.14</ecNumber>
    </recommendedName>
</protein>
<dbReference type="Pfam" id="PF08329">
    <property type="entry name" value="ChitinaseA_N"/>
    <property type="match status" value="1"/>
</dbReference>
<evidence type="ECO:0000313" key="11">
    <source>
        <dbReference type="EMBL" id="KVP89337.1"/>
    </source>
</evidence>
<evidence type="ECO:0000256" key="3">
    <source>
        <dbReference type="ARBA" id="ARBA00012729"/>
    </source>
</evidence>
<dbReference type="InterPro" id="IPR035986">
    <property type="entry name" value="PKD_dom_sf"/>
</dbReference>
<dbReference type="GO" id="GO:0005975">
    <property type="term" value="P:carbohydrate metabolic process"/>
    <property type="evidence" value="ECO:0007669"/>
    <property type="project" value="InterPro"/>
</dbReference>
<gene>
    <name evidence="11" type="ORF">WJ96_20280</name>
</gene>
<dbReference type="InterPro" id="IPR000601">
    <property type="entry name" value="PKD_dom"/>
</dbReference>
<dbReference type="InterPro" id="IPR001223">
    <property type="entry name" value="Glyco_hydro18_cat"/>
</dbReference>
<dbReference type="Pfam" id="PF18911">
    <property type="entry name" value="PKD_4"/>
    <property type="match status" value="1"/>
</dbReference>
<name>A0AAW3MN00_9BURK</name>
<dbReference type="SMART" id="SM00089">
    <property type="entry name" value="PKD"/>
    <property type="match status" value="3"/>
</dbReference>
<dbReference type="GO" id="GO:0008061">
    <property type="term" value="F:chitin binding"/>
    <property type="evidence" value="ECO:0007669"/>
    <property type="project" value="InterPro"/>
</dbReference>
<dbReference type="Gene3D" id="2.60.40.10">
    <property type="entry name" value="Immunoglobulins"/>
    <property type="match status" value="3"/>
</dbReference>
<dbReference type="Pfam" id="PF22352">
    <property type="entry name" value="K319L-like_PKD"/>
    <property type="match status" value="1"/>
</dbReference>
<comment type="caution">
    <text evidence="11">The sequence shown here is derived from an EMBL/GenBank/DDBJ whole genome shotgun (WGS) entry which is preliminary data.</text>
</comment>
<keyword evidence="5" id="KW-0119">Carbohydrate metabolism</keyword>
<dbReference type="Proteomes" id="UP000056453">
    <property type="component" value="Unassembled WGS sequence"/>
</dbReference>
<comment type="similarity">
    <text evidence="2">Belongs to the glycosyl hydrolase 18 family. Chitinase class II subfamily.</text>
</comment>
<dbReference type="InterPro" id="IPR011583">
    <property type="entry name" value="Chitinase_II/V-like_cat"/>
</dbReference>
<dbReference type="Gene3D" id="3.10.50.10">
    <property type="match status" value="1"/>
</dbReference>
<accession>A0AAW3MN00</accession>
<evidence type="ECO:0000256" key="4">
    <source>
        <dbReference type="ARBA" id="ARBA00022801"/>
    </source>
</evidence>
<keyword evidence="6 7" id="KW-0326">Glycosidase</keyword>
<reference evidence="11 12" key="1">
    <citation type="submission" date="2015-11" db="EMBL/GenBank/DDBJ databases">
        <title>Expanding the genomic diversity of Burkholderia species for the development of highly accurate diagnostics.</title>
        <authorList>
            <person name="Sahl J."/>
            <person name="Keim P."/>
            <person name="Wagner D."/>
        </authorList>
    </citation>
    <scope>NUCLEOTIDE SEQUENCE [LARGE SCALE GENOMIC DNA]</scope>
    <source>
        <strain evidence="11 12">MSMB1808WGS</strain>
    </source>
</reference>
<dbReference type="PANTHER" id="PTHR11177">
    <property type="entry name" value="CHITINASE"/>
    <property type="match status" value="1"/>
</dbReference>
<feature type="chain" id="PRO_5043397202" description="chitinase" evidence="9">
    <location>
        <begin position="36"/>
        <end position="894"/>
    </location>
</feature>
<dbReference type="AlphaFoldDB" id="A0AAW3MN00"/>
<dbReference type="GO" id="GO:0008843">
    <property type="term" value="F:endochitinase activity"/>
    <property type="evidence" value="ECO:0007669"/>
    <property type="project" value="UniProtKB-EC"/>
</dbReference>
<evidence type="ECO:0000256" key="1">
    <source>
        <dbReference type="ARBA" id="ARBA00000822"/>
    </source>
</evidence>
<dbReference type="InterPro" id="IPR050314">
    <property type="entry name" value="Glycosyl_Hydrlase_18"/>
</dbReference>
<keyword evidence="4 7" id="KW-0378">Hydrolase</keyword>
<dbReference type="RefSeq" id="WP_059956599.1">
    <property type="nucleotide sequence ID" value="NZ_LPBJ01000095.1"/>
</dbReference>
<dbReference type="GO" id="GO:0006032">
    <property type="term" value="P:chitin catabolic process"/>
    <property type="evidence" value="ECO:0007669"/>
    <property type="project" value="UniProtKB-KW"/>
</dbReference>
<dbReference type="EMBL" id="LPBJ01000095">
    <property type="protein sequence ID" value="KVP89337.1"/>
    <property type="molecule type" value="Genomic_DNA"/>
</dbReference>
<feature type="signal peptide" evidence="9">
    <location>
        <begin position="1"/>
        <end position="35"/>
    </location>
</feature>
<feature type="compositionally biased region" description="Pro residues" evidence="8">
    <location>
        <begin position="705"/>
        <end position="725"/>
    </location>
</feature>
<dbReference type="GO" id="GO:0030246">
    <property type="term" value="F:carbohydrate binding"/>
    <property type="evidence" value="ECO:0007669"/>
    <property type="project" value="InterPro"/>
</dbReference>
<keyword evidence="5" id="KW-0624">Polysaccharide degradation</keyword>
<dbReference type="EC" id="3.2.1.14" evidence="3"/>
<dbReference type="GO" id="GO:0005576">
    <property type="term" value="C:extracellular region"/>
    <property type="evidence" value="ECO:0007669"/>
    <property type="project" value="InterPro"/>
</dbReference>
<evidence type="ECO:0000256" key="2">
    <source>
        <dbReference type="ARBA" id="ARBA00009121"/>
    </source>
</evidence>
<sequence length="894" mass="95797">MSKFNHQQVARRVKKAGRTAIAGALALAFASSAFAAPGTPSLKGWEINGWGKSYGFVQIDTTKAGAEPYKDLVKLNPHPEVPLPFVINNGDAAVKAVALIDGKVDPASEVKFGEGGTKDGKVVAHPTKAGVLKFQVRAFAADGSYTDSAPIDVTVFDTVPELAQDLPNHVSPNVKPFVNKDGSVVGTYFATWSIYGRKFDMSQVPVENLTHILYGFVPICGGDGINDSLKEQGDPFQALQKSCQGLPNYSVAIHDGWGEIGTNLPGADKGPLKGVLGQMMAAKKRNPNLKILPSIGGWTLSDPFFQLDNEANRKVFIGSVEQFLRTWKFFDGVDIDWEFPGGGGANPKLGKPTDGQTYVTLMKELRGMLDKLGNEYGKHYELTSAIGAGKDKIDRINYKDATKYMDYIFDMTYDYYGGWDMNTLGHQTALHAPKWRPNQSYTSANSMQALIDQGVDPKKLVMGVAAYGRGWTGVHGLTDQDNPFTGKATGPHAGQWEKGILDYKKIAAEFAGKDGKGANGYEYHYDATAEAPYLWNPKTGDLITYDDARSTIAKGQYVQQHKLGGVFSWEIDADNGDILNAMHEGLGHASGSGSANQPPIANAGADLAVQGPKTVTLDGTGSRDPEGEPLAYRWEQTGGASLLLEDSDKANARVTVPEVHAATEYRFRLTVTDPHGLSKSASVTVTAKPADVKPSPDPKPDPKPDPTPMPVPDPTPAPDPQPTPTPVNHAPVANIAGPDRVMTGVPGKFDASGSTDADGDKLTFVWNAPSELQPTPSGDKLLFVAPHVEHDTPYTVRVKVSDGKETSEASYVVTVTPKSGPDGGDKGDQGGDGDKGESHPQYQQGTAYKAGDVVSNGGKLYECKPWPYSGWCGQAPAAYEPGKGWAWNDAWTEK</sequence>
<evidence type="ECO:0000256" key="6">
    <source>
        <dbReference type="ARBA" id="ARBA00023295"/>
    </source>
</evidence>
<dbReference type="InterPro" id="IPR003610">
    <property type="entry name" value="CBM5/12"/>
</dbReference>
<feature type="compositionally biased region" description="Basic and acidic residues" evidence="8">
    <location>
        <begin position="690"/>
        <end position="704"/>
    </location>
</feature>
<keyword evidence="12" id="KW-1185">Reference proteome</keyword>
<comment type="catalytic activity">
    <reaction evidence="1">
        <text>Random endo-hydrolysis of N-acetyl-beta-D-glucosaminide (1-&gt;4)-beta-linkages in chitin and chitodextrins.</text>
        <dbReference type="EC" id="3.2.1.14"/>
    </reaction>
</comment>
<dbReference type="CDD" id="cd12214">
    <property type="entry name" value="ChiA1_BD"/>
    <property type="match status" value="1"/>
</dbReference>
<evidence type="ECO:0000256" key="8">
    <source>
        <dbReference type="SAM" id="MobiDB-lite"/>
    </source>
</evidence>
<dbReference type="SMART" id="SM00636">
    <property type="entry name" value="Glyco_18"/>
    <property type="match status" value="1"/>
</dbReference>
<dbReference type="Gene3D" id="3.20.20.80">
    <property type="entry name" value="Glycosidases"/>
    <property type="match status" value="1"/>
</dbReference>
<dbReference type="InterPro" id="IPR013783">
    <property type="entry name" value="Ig-like_fold"/>
</dbReference>
<keyword evidence="9" id="KW-0732">Signal</keyword>
<dbReference type="CDD" id="cd00146">
    <property type="entry name" value="PKD"/>
    <property type="match status" value="1"/>
</dbReference>
<dbReference type="PANTHER" id="PTHR11177:SF317">
    <property type="entry name" value="CHITINASE 12-RELATED"/>
    <property type="match status" value="1"/>
</dbReference>
<evidence type="ECO:0000256" key="7">
    <source>
        <dbReference type="RuleBase" id="RU000489"/>
    </source>
</evidence>
<dbReference type="Pfam" id="PF00704">
    <property type="entry name" value="Glyco_hydro_18"/>
    <property type="match status" value="1"/>
</dbReference>
<feature type="compositionally biased region" description="Basic and acidic residues" evidence="8">
    <location>
        <begin position="823"/>
        <end position="838"/>
    </location>
</feature>
<dbReference type="SUPFAM" id="SSF81296">
    <property type="entry name" value="E set domains"/>
    <property type="match status" value="1"/>
</dbReference>
<dbReference type="InterPro" id="IPR017853">
    <property type="entry name" value="GH"/>
</dbReference>
<dbReference type="InterPro" id="IPR013540">
    <property type="entry name" value="ChitinaseA_N"/>
</dbReference>
<feature type="domain" description="GH18" evidence="10">
    <location>
        <begin position="183"/>
        <end position="589"/>
    </location>
</feature>
<dbReference type="SUPFAM" id="SSF51445">
    <property type="entry name" value="(Trans)glycosidases"/>
    <property type="match status" value="1"/>
</dbReference>
<evidence type="ECO:0000256" key="9">
    <source>
        <dbReference type="SAM" id="SignalP"/>
    </source>
</evidence>
<dbReference type="PROSITE" id="PS01095">
    <property type="entry name" value="GH18_1"/>
    <property type="match status" value="1"/>
</dbReference>
<dbReference type="SMART" id="SM00495">
    <property type="entry name" value="ChtBD3"/>
    <property type="match status" value="1"/>
</dbReference>
<dbReference type="InterPro" id="IPR001579">
    <property type="entry name" value="Glyco_hydro_18_chit_AS"/>
</dbReference>
<organism evidence="11 12">
    <name type="scientific">Burkholderia ubonensis</name>
    <dbReference type="NCBI Taxonomy" id="101571"/>
    <lineage>
        <taxon>Bacteria</taxon>
        <taxon>Pseudomonadati</taxon>
        <taxon>Pseudomonadota</taxon>
        <taxon>Betaproteobacteria</taxon>
        <taxon>Burkholderiales</taxon>
        <taxon>Burkholderiaceae</taxon>
        <taxon>Burkholderia</taxon>
        <taxon>Burkholderia cepacia complex</taxon>
    </lineage>
</organism>
<feature type="region of interest" description="Disordered" evidence="8">
    <location>
        <begin position="801"/>
        <end position="850"/>
    </location>
</feature>
<dbReference type="InterPro" id="IPR022409">
    <property type="entry name" value="PKD/Chitinase_dom"/>
</dbReference>
<dbReference type="SUPFAM" id="SSF49299">
    <property type="entry name" value="PKD domain"/>
    <property type="match status" value="1"/>
</dbReference>
<evidence type="ECO:0000259" key="10">
    <source>
        <dbReference type="PROSITE" id="PS51910"/>
    </source>
</evidence>
<keyword evidence="5" id="KW-0146">Chitin degradation</keyword>
<dbReference type="CDD" id="cd06548">
    <property type="entry name" value="GH18_chitinase"/>
    <property type="match status" value="1"/>
</dbReference>
<dbReference type="InterPro" id="IPR014756">
    <property type="entry name" value="Ig_E-set"/>
</dbReference>